<keyword evidence="2" id="KW-0675">Receptor</keyword>
<sequence>MTLLLQFILPFVTIHVPFYIIVILPFFRIAGRVLSDHLLLLFCWCPAINPILVILMIKNVQDQLIPKKFSKTSTMSKLSQAQSKSIRVINLE</sequence>
<protein>
    <submittedName>
        <fullName evidence="2">Serpentine Receptor, class M</fullName>
    </submittedName>
</protein>
<accession>A0A2C9C3M6</accession>
<dbReference type="AGR" id="WB:WBGene00010273"/>
<dbReference type="WormBase" id="F58G6.2c">
    <property type="protein sequence ID" value="CE52128"/>
    <property type="gene ID" value="WBGene00010273"/>
    <property type="gene designation" value="srm-3"/>
</dbReference>
<dbReference type="SUPFAM" id="SSF81321">
    <property type="entry name" value="Family A G protein-coupled receptor-like"/>
    <property type="match status" value="1"/>
</dbReference>
<dbReference type="Bgee" id="WBGene00010273">
    <property type="expression patterns" value="Expressed in larva and 1 other cell type or tissue"/>
</dbReference>
<gene>
    <name evidence="2 4" type="primary">srm-3</name>
    <name evidence="2" type="ORF">CELE_F58G6.2</name>
    <name evidence="4" type="ORF">F58G6.2</name>
</gene>
<keyword evidence="1" id="KW-0812">Transmembrane</keyword>
<keyword evidence="1" id="KW-0472">Membrane</keyword>
<feature type="transmembrane region" description="Helical" evidence="1">
    <location>
        <begin position="7"/>
        <end position="27"/>
    </location>
</feature>
<dbReference type="AlphaFoldDB" id="A0A2C9C3M6"/>
<dbReference type="ExpressionAtlas" id="A0A2C9C3M6">
    <property type="expression patterns" value="baseline"/>
</dbReference>
<dbReference type="Pfam" id="PF10326">
    <property type="entry name" value="7TM_GPCR_Str"/>
    <property type="match status" value="1"/>
</dbReference>
<keyword evidence="3" id="KW-1185">Reference proteome</keyword>
<name>A0A2C9C3M6_CAEEL</name>
<feature type="transmembrane region" description="Helical" evidence="1">
    <location>
        <begin position="39"/>
        <end position="57"/>
    </location>
</feature>
<dbReference type="PANTHER" id="PTHR47758:SF2">
    <property type="entry name" value="SERPENTINE RECEPTOR, CLASS M"/>
    <property type="match status" value="1"/>
</dbReference>
<proteinExistence type="predicted"/>
<dbReference type="PANTHER" id="PTHR47758">
    <property type="entry name" value="SERPENTINE RECEPTOR, CLASS M-RELATED"/>
    <property type="match status" value="1"/>
</dbReference>
<dbReference type="GeneID" id="186545"/>
<dbReference type="OrthoDB" id="5792363at2759"/>
<dbReference type="EMBL" id="BX284604">
    <property type="protein sequence ID" value="SOF58799.1"/>
    <property type="molecule type" value="Genomic_DNA"/>
</dbReference>
<evidence type="ECO:0000313" key="3">
    <source>
        <dbReference type="Proteomes" id="UP000001940"/>
    </source>
</evidence>
<dbReference type="InterPro" id="IPR019428">
    <property type="entry name" value="7TM_GPCR_serpentine_rcpt_Str"/>
</dbReference>
<evidence type="ECO:0000256" key="1">
    <source>
        <dbReference type="SAM" id="Phobius"/>
    </source>
</evidence>
<dbReference type="SMR" id="A0A2C9C3M6"/>
<dbReference type="Proteomes" id="UP000001940">
    <property type="component" value="Chromosome IV"/>
</dbReference>
<evidence type="ECO:0000313" key="4">
    <source>
        <dbReference type="WormBase" id="F58G6.2c"/>
    </source>
</evidence>
<organism evidence="2 3">
    <name type="scientific">Caenorhabditis elegans</name>
    <dbReference type="NCBI Taxonomy" id="6239"/>
    <lineage>
        <taxon>Eukaryota</taxon>
        <taxon>Metazoa</taxon>
        <taxon>Ecdysozoa</taxon>
        <taxon>Nematoda</taxon>
        <taxon>Chromadorea</taxon>
        <taxon>Rhabditida</taxon>
        <taxon>Rhabditina</taxon>
        <taxon>Rhabditomorpha</taxon>
        <taxon>Rhabditoidea</taxon>
        <taxon>Rhabditidae</taxon>
        <taxon>Peloderinae</taxon>
        <taxon>Caenorhabditis</taxon>
    </lineage>
</organism>
<evidence type="ECO:0000313" key="2">
    <source>
        <dbReference type="EMBL" id="SOF58799.1"/>
    </source>
</evidence>
<reference evidence="2 3" key="1">
    <citation type="journal article" date="1998" name="Science">
        <title>Genome sequence of the nematode C. elegans: a platform for investigating biology.</title>
        <authorList>
            <consortium name="The C. elegans sequencing consortium"/>
            <person name="Sulson J.E."/>
            <person name="Waterston R."/>
        </authorList>
    </citation>
    <scope>NUCLEOTIDE SEQUENCE [LARGE SCALE GENOMIC DNA]</scope>
    <source>
        <strain evidence="2 3">Bristol N2</strain>
    </source>
</reference>
<dbReference type="RefSeq" id="NP_001380225.1">
    <property type="nucleotide sequence ID" value="NM_001392372.1"/>
</dbReference>
<keyword evidence="1" id="KW-1133">Transmembrane helix</keyword>
<dbReference type="CTD" id="186545"/>